<protein>
    <submittedName>
        <fullName evidence="10">Without children (Woc) protein</fullName>
    </submittedName>
</protein>
<keyword evidence="5" id="KW-0863">Zinc-finger</keyword>
<dbReference type="InterPro" id="IPR051284">
    <property type="entry name" value="ZnF_MYMT-QRICH1"/>
</dbReference>
<keyword evidence="1" id="KW-1017">Isopeptide bond</keyword>
<dbReference type="GO" id="GO:0008270">
    <property type="term" value="F:zinc ion binding"/>
    <property type="evidence" value="ECO:0007669"/>
    <property type="project" value="UniProtKB-KW"/>
</dbReference>
<evidence type="ECO:0000256" key="5">
    <source>
        <dbReference type="ARBA" id="ARBA00022771"/>
    </source>
</evidence>
<feature type="compositionally biased region" description="Basic residues" evidence="8">
    <location>
        <begin position="164"/>
        <end position="174"/>
    </location>
</feature>
<feature type="compositionally biased region" description="Basic and acidic residues" evidence="8">
    <location>
        <begin position="922"/>
        <end position="947"/>
    </location>
</feature>
<dbReference type="InterPro" id="IPR010507">
    <property type="entry name" value="Znf_MYM"/>
</dbReference>
<keyword evidence="2" id="KW-0597">Phosphoprotein</keyword>
<accession>A0A131YNY3</accession>
<evidence type="ECO:0000256" key="4">
    <source>
        <dbReference type="ARBA" id="ARBA00022737"/>
    </source>
</evidence>
<dbReference type="PANTHER" id="PTHR45736">
    <property type="entry name" value="ZINC FINGER MYM-TYPE PROTEIN"/>
    <property type="match status" value="1"/>
</dbReference>
<evidence type="ECO:0000256" key="7">
    <source>
        <dbReference type="ARBA" id="ARBA00022843"/>
    </source>
</evidence>
<feature type="compositionally biased region" description="Basic and acidic residues" evidence="8">
    <location>
        <begin position="954"/>
        <end position="963"/>
    </location>
</feature>
<reference evidence="10" key="1">
    <citation type="journal article" date="2016" name="Ticks Tick Borne Dis.">
        <title>De novo assembly and annotation of the salivary gland transcriptome of Rhipicephalus appendiculatus male and female ticks during blood feeding.</title>
        <authorList>
            <person name="de Castro M.H."/>
            <person name="de Klerk D."/>
            <person name="Pienaar R."/>
            <person name="Latif A.A."/>
            <person name="Rees D.J."/>
            <person name="Mans B.J."/>
        </authorList>
    </citation>
    <scope>NUCLEOTIDE SEQUENCE</scope>
    <source>
        <tissue evidence="10">Salivary glands</tissue>
    </source>
</reference>
<evidence type="ECO:0000256" key="1">
    <source>
        <dbReference type="ARBA" id="ARBA00022499"/>
    </source>
</evidence>
<feature type="domain" description="TRASH" evidence="9">
    <location>
        <begin position="301"/>
        <end position="337"/>
    </location>
</feature>
<feature type="domain" description="TRASH" evidence="9">
    <location>
        <begin position="520"/>
        <end position="559"/>
    </location>
</feature>
<feature type="domain" description="TRASH" evidence="9">
    <location>
        <begin position="253"/>
        <end position="288"/>
    </location>
</feature>
<feature type="domain" description="TRASH" evidence="9">
    <location>
        <begin position="384"/>
        <end position="423"/>
    </location>
</feature>
<feature type="domain" description="TRASH" evidence="9">
    <location>
        <begin position="426"/>
        <end position="466"/>
    </location>
</feature>
<dbReference type="Pfam" id="PF06467">
    <property type="entry name" value="zf-FCS"/>
    <property type="match status" value="1"/>
</dbReference>
<evidence type="ECO:0000313" key="10">
    <source>
        <dbReference type="EMBL" id="JAP80993.1"/>
    </source>
</evidence>
<feature type="compositionally biased region" description="Polar residues" evidence="8">
    <location>
        <begin position="154"/>
        <end position="163"/>
    </location>
</feature>
<feature type="compositionally biased region" description="Basic and acidic residues" evidence="8">
    <location>
        <begin position="81"/>
        <end position="91"/>
    </location>
</feature>
<dbReference type="InterPro" id="IPR057926">
    <property type="entry name" value="QRICH1_dom"/>
</dbReference>
<evidence type="ECO:0000256" key="2">
    <source>
        <dbReference type="ARBA" id="ARBA00022553"/>
    </source>
</evidence>
<feature type="domain" description="TRASH" evidence="9">
    <location>
        <begin position="478"/>
        <end position="513"/>
    </location>
</feature>
<evidence type="ECO:0000259" key="9">
    <source>
        <dbReference type="SMART" id="SM00746"/>
    </source>
</evidence>
<keyword evidence="7" id="KW-0832">Ubl conjugation</keyword>
<dbReference type="AlphaFoldDB" id="A0A131YNY3"/>
<feature type="compositionally biased region" description="Basic and acidic residues" evidence="8">
    <location>
        <begin position="141"/>
        <end position="152"/>
    </location>
</feature>
<feature type="compositionally biased region" description="Polar residues" evidence="8">
    <location>
        <begin position="47"/>
        <end position="56"/>
    </location>
</feature>
<evidence type="ECO:0000256" key="3">
    <source>
        <dbReference type="ARBA" id="ARBA00022723"/>
    </source>
</evidence>
<dbReference type="Pfam" id="PF25561">
    <property type="entry name" value="QRICH1"/>
    <property type="match status" value="1"/>
</dbReference>
<evidence type="ECO:0000256" key="8">
    <source>
        <dbReference type="SAM" id="MobiDB-lite"/>
    </source>
</evidence>
<evidence type="ECO:0000256" key="6">
    <source>
        <dbReference type="ARBA" id="ARBA00022833"/>
    </source>
</evidence>
<organism evidence="10">
    <name type="scientific">Rhipicephalus appendiculatus</name>
    <name type="common">Brown ear tick</name>
    <dbReference type="NCBI Taxonomy" id="34631"/>
    <lineage>
        <taxon>Eukaryota</taxon>
        <taxon>Metazoa</taxon>
        <taxon>Ecdysozoa</taxon>
        <taxon>Arthropoda</taxon>
        <taxon>Chelicerata</taxon>
        <taxon>Arachnida</taxon>
        <taxon>Acari</taxon>
        <taxon>Parasitiformes</taxon>
        <taxon>Ixodida</taxon>
        <taxon>Ixodoidea</taxon>
        <taxon>Ixodidae</taxon>
        <taxon>Rhipicephalinae</taxon>
        <taxon>Rhipicephalus</taxon>
        <taxon>Rhipicephalus</taxon>
    </lineage>
</organism>
<keyword evidence="6" id="KW-0862">Zinc</keyword>
<keyword evidence="4" id="KW-0677">Repeat</keyword>
<feature type="domain" description="TRASH" evidence="9">
    <location>
        <begin position="343"/>
        <end position="380"/>
    </location>
</feature>
<feature type="compositionally biased region" description="Basic and acidic residues" evidence="8">
    <location>
        <begin position="19"/>
        <end position="38"/>
    </location>
</feature>
<feature type="compositionally biased region" description="Basic and acidic residues" evidence="8">
    <location>
        <begin position="218"/>
        <end position="234"/>
    </location>
</feature>
<feature type="domain" description="TRASH" evidence="9">
    <location>
        <begin position="613"/>
        <end position="649"/>
    </location>
</feature>
<feature type="domain" description="TRASH" evidence="9">
    <location>
        <begin position="565"/>
        <end position="603"/>
    </location>
</feature>
<dbReference type="SMART" id="SM00746">
    <property type="entry name" value="TRASH"/>
    <property type="match status" value="9"/>
</dbReference>
<name>A0A131YNY3_RHIAP</name>
<feature type="compositionally biased region" description="Basic and acidic residues" evidence="8">
    <location>
        <begin position="192"/>
        <end position="206"/>
    </location>
</feature>
<dbReference type="InterPro" id="IPR021893">
    <property type="entry name" value="ZMYM2-like_C"/>
</dbReference>
<proteinExistence type="predicted"/>
<feature type="region of interest" description="Disordered" evidence="8">
    <location>
        <begin position="1"/>
        <end position="252"/>
    </location>
</feature>
<keyword evidence="3" id="KW-0479">Metal-binding</keyword>
<dbReference type="InterPro" id="IPR011017">
    <property type="entry name" value="TRASH_dom"/>
</dbReference>
<dbReference type="EMBL" id="GEDV01007564">
    <property type="protein sequence ID" value="JAP80993.1"/>
    <property type="molecule type" value="Transcribed_RNA"/>
</dbReference>
<sequence>MDVETCESLTANGELIGECAKDGTSKQPEDNEETKADDTGSSDETLKNSGITNGCLETSAIEEDVDAAKSVNGTSESGTLDEGRLADKPSSEGDVVSVTESSSKGNSDVLECGDSQQDSIIDEERTEPSEPSEDFQLPDGRGSDSVKGKETNSEDSTPSSTPRRTLKKKSKKISKLSIMHAIAERLSGQAKGDVKGATKTEPKGDGESNASDSTSEAVDERLQQDSKDSSEADQKPASPARESGSSKKSGNTCAVCSAVKGLRYQVLYQGKTQFLCSDVCFKTFRSKQKLAPKKPAERDRCAACQKEHADGVGYYSSFGPCKPLCSLNCLEKHQKLQRPKRICAQCHQCVEATEQKPTFLVWETMEFCAEECLRKYQSANGSHCSHCHSTVNQLSLGKYCVRFGADIRQFCSGKCLEEFKRGLKVCCLCQKDLTKQVEGFLAPVGDKGHFKDFCSQECLERYERMNAFNAGNLVAHKCTACSTESTTKYQVDFNDASHRLCSDTCVSKFRYANKIKMVVCENCHKLYDNAADKCSSLYYDNICLQFCTKACVNLFVLSHRKIVPCSWCKVKKYNFDMIERVESATTSHLFCSLNCVNLFRVNQNASSARIIRCDFCFKMMPAQYHLTMSDASIRNFCSYKCVITFQNQFKNLPLLTTSSPTVGQPTAAKSQVTAEAGGTPVITNIRSLAPTTVVPTSMQSASEMSTSSANMVRTPPTLTAMPKVVNAAVLTPSNSTVDAAPKVVTRAPSIAVSSTATAVTLPVVTTPSTLALTVPSAKDASTVAAGQSEREVIIQLPFPKLLRNKAVLCRPQMVTKAAFCRPVACHKETQSDMQTQTSLEGGPARLIPVPVPIYVPTPMHMFSHAVPTPLPIPIPVPVPIFLPTTKDTSEQIMATLKEFRENMQNDKFDEVLLAIVQSMAESSRKPSSETKASDEPSRTKCEKRAASEEADADSSSKKMRTMEDEMETSEGSPVTEEVVKTHESLDPAGAVNAWQEWVETKNAELEKSSLSGKRQLKLFKTNLLSMTPEELNYALCLFIKEVRQRDGTAPSPCRIYLQCLGIQQYLHEQGRQDNIFADPQYEMFTGCFHSIFSQAHDTSRESQEHIHEEVLWQARQLGDHSPAVLLNTLMYFNVKYFQLHTVDQHLQLTLADVTEQEQESTKGGGQTIKILRSTAAACQEQGSKHLYCDQPQNLENPLRCPVKLYQLYLSKCPDSVKSQQGTYYMLPDRTCNPETAVWYSSSPLGKDTISRMLTRFSVVEELKDISSKLICPA</sequence>
<dbReference type="Pfam" id="PF12012">
    <property type="entry name" value="DUF3504"/>
    <property type="match status" value="1"/>
</dbReference>
<dbReference type="PANTHER" id="PTHR45736:SF1">
    <property type="entry name" value="WITHOUT CHILDREN, ISOFORM B"/>
    <property type="match status" value="1"/>
</dbReference>
<feature type="region of interest" description="Disordered" evidence="8">
    <location>
        <begin position="919"/>
        <end position="976"/>
    </location>
</feature>